<sequence length="46" mass="4839">MSATLMLAYALTIAALAGSTGIDWAIVLALPHLLAYFYLKGGLDAR</sequence>
<keyword evidence="1" id="KW-0812">Transmembrane</keyword>
<accession>A0A0F9QBP0</accession>
<dbReference type="EMBL" id="LAZR01005113">
    <property type="protein sequence ID" value="KKN02743.1"/>
    <property type="molecule type" value="Genomic_DNA"/>
</dbReference>
<keyword evidence="1" id="KW-0472">Membrane</keyword>
<keyword evidence="1" id="KW-1133">Transmembrane helix</keyword>
<name>A0A0F9QBP0_9ZZZZ</name>
<proteinExistence type="predicted"/>
<comment type="caution">
    <text evidence="2">The sequence shown here is derived from an EMBL/GenBank/DDBJ whole genome shotgun (WGS) entry which is preliminary data.</text>
</comment>
<dbReference type="AlphaFoldDB" id="A0A0F9QBP0"/>
<feature type="transmembrane region" description="Helical" evidence="1">
    <location>
        <begin position="6"/>
        <end position="39"/>
    </location>
</feature>
<evidence type="ECO:0000313" key="2">
    <source>
        <dbReference type="EMBL" id="KKN02743.1"/>
    </source>
</evidence>
<organism evidence="2">
    <name type="scientific">marine sediment metagenome</name>
    <dbReference type="NCBI Taxonomy" id="412755"/>
    <lineage>
        <taxon>unclassified sequences</taxon>
        <taxon>metagenomes</taxon>
        <taxon>ecological metagenomes</taxon>
    </lineage>
</organism>
<gene>
    <name evidence="2" type="ORF">LCGC14_1114680</name>
</gene>
<reference evidence="2" key="1">
    <citation type="journal article" date="2015" name="Nature">
        <title>Complex archaea that bridge the gap between prokaryotes and eukaryotes.</title>
        <authorList>
            <person name="Spang A."/>
            <person name="Saw J.H."/>
            <person name="Jorgensen S.L."/>
            <person name="Zaremba-Niedzwiedzka K."/>
            <person name="Martijn J."/>
            <person name="Lind A.E."/>
            <person name="van Eijk R."/>
            <person name="Schleper C."/>
            <person name="Guy L."/>
            <person name="Ettema T.J."/>
        </authorList>
    </citation>
    <scope>NUCLEOTIDE SEQUENCE</scope>
</reference>
<protein>
    <submittedName>
        <fullName evidence="2">Uncharacterized protein</fullName>
    </submittedName>
</protein>
<evidence type="ECO:0000256" key="1">
    <source>
        <dbReference type="SAM" id="Phobius"/>
    </source>
</evidence>